<dbReference type="Proteomes" id="UP000177579">
    <property type="component" value="Unassembled WGS sequence"/>
</dbReference>
<protein>
    <submittedName>
        <fullName evidence="1">Uncharacterized protein</fullName>
    </submittedName>
</protein>
<dbReference type="AlphaFoldDB" id="A0A1F5TQ11"/>
<name>A0A1F5TQ11_9BACT</name>
<gene>
    <name evidence="1" type="ORF">A2531_03195</name>
</gene>
<comment type="caution">
    <text evidence="1">The sequence shown here is derived from an EMBL/GenBank/DDBJ whole genome shotgun (WGS) entry which is preliminary data.</text>
</comment>
<dbReference type="NCBIfam" id="NF038315">
    <property type="entry name" value="HxsD_rel"/>
    <property type="match status" value="1"/>
</dbReference>
<dbReference type="InterPro" id="IPR049918">
    <property type="entry name" value="HxsD-rel"/>
</dbReference>
<evidence type="ECO:0000313" key="2">
    <source>
        <dbReference type="Proteomes" id="UP000177579"/>
    </source>
</evidence>
<sequence length="68" mass="8071">MLQIKLNKNLYKLKAVNAAIKEFKNLADFEIIKEKDKYLINLSNIKNEARNKVCDEFCNFVLYLMNKN</sequence>
<organism evidence="1 2">
    <name type="scientific">Candidatus Falkowbacteria bacterium RIFOXYD2_FULL_34_120</name>
    <dbReference type="NCBI Taxonomy" id="1798007"/>
    <lineage>
        <taxon>Bacteria</taxon>
        <taxon>Candidatus Falkowiibacteriota</taxon>
    </lineage>
</organism>
<dbReference type="EMBL" id="MFGO01000014">
    <property type="protein sequence ID" value="OGF41063.1"/>
    <property type="molecule type" value="Genomic_DNA"/>
</dbReference>
<proteinExistence type="predicted"/>
<evidence type="ECO:0000313" key="1">
    <source>
        <dbReference type="EMBL" id="OGF41063.1"/>
    </source>
</evidence>
<reference evidence="1 2" key="1">
    <citation type="journal article" date="2016" name="Nat. Commun.">
        <title>Thousands of microbial genomes shed light on interconnected biogeochemical processes in an aquifer system.</title>
        <authorList>
            <person name="Anantharaman K."/>
            <person name="Brown C.T."/>
            <person name="Hug L.A."/>
            <person name="Sharon I."/>
            <person name="Castelle C.J."/>
            <person name="Probst A.J."/>
            <person name="Thomas B.C."/>
            <person name="Singh A."/>
            <person name="Wilkins M.J."/>
            <person name="Karaoz U."/>
            <person name="Brodie E.L."/>
            <person name="Williams K.H."/>
            <person name="Hubbard S.S."/>
            <person name="Banfield J.F."/>
        </authorList>
    </citation>
    <scope>NUCLEOTIDE SEQUENCE [LARGE SCALE GENOMIC DNA]</scope>
</reference>
<accession>A0A1F5TQ11</accession>